<gene>
    <name evidence="2" type="ORF">U6A24_14935</name>
</gene>
<dbReference type="RefSeq" id="WP_324180799.1">
    <property type="nucleotide sequence ID" value="NZ_BAABAW010000020.1"/>
</dbReference>
<keyword evidence="1" id="KW-1133">Transmembrane helix</keyword>
<proteinExistence type="predicted"/>
<name>A0ABU5ZY76_9FLAO</name>
<protein>
    <submittedName>
        <fullName evidence="2">Uncharacterized protein</fullName>
    </submittedName>
</protein>
<keyword evidence="1" id="KW-0812">Transmembrane</keyword>
<evidence type="ECO:0000313" key="3">
    <source>
        <dbReference type="Proteomes" id="UP001327027"/>
    </source>
</evidence>
<accession>A0ABU5ZY76</accession>
<keyword evidence="1" id="KW-0472">Membrane</keyword>
<reference evidence="2 3" key="1">
    <citation type="journal article" date="2013" name="Int. J. Syst. Evol. Microbiol.">
        <title>Aquimarina gracilis sp. nov., isolated from the gut microflora of a mussel, Mytilus coruscus, and emended description of Aquimarina spongiae.</title>
        <authorList>
            <person name="Park S.C."/>
            <person name="Choe H.N."/>
            <person name="Baik K.S."/>
            <person name="Seong C.N."/>
        </authorList>
    </citation>
    <scope>NUCLEOTIDE SEQUENCE [LARGE SCALE GENOMIC DNA]</scope>
    <source>
        <strain evidence="2 3">PSC32</strain>
    </source>
</reference>
<keyword evidence="3" id="KW-1185">Reference proteome</keyword>
<organism evidence="2 3">
    <name type="scientific">Aquimarina gracilis</name>
    <dbReference type="NCBI Taxonomy" id="874422"/>
    <lineage>
        <taxon>Bacteria</taxon>
        <taxon>Pseudomonadati</taxon>
        <taxon>Bacteroidota</taxon>
        <taxon>Flavobacteriia</taxon>
        <taxon>Flavobacteriales</taxon>
        <taxon>Flavobacteriaceae</taxon>
        <taxon>Aquimarina</taxon>
    </lineage>
</organism>
<evidence type="ECO:0000313" key="2">
    <source>
        <dbReference type="EMBL" id="MEB3346771.1"/>
    </source>
</evidence>
<dbReference type="EMBL" id="JAYKLX010000007">
    <property type="protein sequence ID" value="MEB3346771.1"/>
    <property type="molecule type" value="Genomic_DNA"/>
</dbReference>
<evidence type="ECO:0000256" key="1">
    <source>
        <dbReference type="SAM" id="Phobius"/>
    </source>
</evidence>
<dbReference type="Proteomes" id="UP001327027">
    <property type="component" value="Unassembled WGS sequence"/>
</dbReference>
<feature type="transmembrane region" description="Helical" evidence="1">
    <location>
        <begin position="6"/>
        <end position="26"/>
    </location>
</feature>
<sequence>MWIALFFIVFLLIVLYMLLTPIVVTINTEKGQYEIRLQGVVKASIEEHVKEILRIKLKIFLWTFYFYPLKGIHSNTKKKKTGRKPRKKNNKRFSFRKIIAVLRSFKIKHLVLDIDTGDNVFNAKLYPLVGFLNYNTEAFNINFEDRNQLVLQMYCRPIHIIKSFINQ</sequence>
<comment type="caution">
    <text evidence="2">The sequence shown here is derived from an EMBL/GenBank/DDBJ whole genome shotgun (WGS) entry which is preliminary data.</text>
</comment>